<dbReference type="OrthoDB" id="1118915at2"/>
<reference evidence="2 3" key="1">
    <citation type="submission" date="2016-11" db="EMBL/GenBank/DDBJ databases">
        <authorList>
            <person name="Jaros S."/>
            <person name="Januszkiewicz K."/>
            <person name="Wedrychowicz H."/>
        </authorList>
    </citation>
    <scope>NUCLEOTIDE SEQUENCE [LARGE SCALE GENOMIC DNA]</scope>
    <source>
        <strain evidence="2 3">DSM 27063</strain>
    </source>
</reference>
<sequence>MKSSVKLLSAGLAAMLLLSGCNTLNNIQTIDLEVFVPASIVFPPEYKNVAVRYNNSNAQYNPWFAEYSIESVAARDTTNIDSIASEIYFREFLETLKYQNFFDTIVYIEPGNYKETRFSDELIKPDSLTTEDETPGNLSTRELSSILTTYPADSLAANKITLDPDLGLYSKNKLQQIADTTQCDILLSFDLFSSLDGIGYNPELDKSYHLVFNMAFWNFYDLSDQELQYFYNRVDTISWQSDEITAFASLQKLPQREKALKEAAQISAISFAEFLVPHWELVQRMYYKSGNSGLRKTDKFISEGKWLEAAAIWKANIENKNDRIAAKSMFNMALASEMEGYLDAAIDWAVKSYHVFGEENKLHAENCKDYIRILSTRKRDLKIIEKQIKL</sequence>
<gene>
    <name evidence="2" type="ORF">SAMN05444280_106118</name>
</gene>
<dbReference type="RefSeq" id="WP_073166994.1">
    <property type="nucleotide sequence ID" value="NZ_FQZE01000006.1"/>
</dbReference>
<dbReference type="STRING" id="1168035.SAMN05444280_106118"/>
<proteinExistence type="predicted"/>
<dbReference type="InterPro" id="IPR045921">
    <property type="entry name" value="DUF6340"/>
</dbReference>
<dbReference type="EMBL" id="FQZE01000006">
    <property type="protein sequence ID" value="SHI82220.1"/>
    <property type="molecule type" value="Genomic_DNA"/>
</dbReference>
<protein>
    <recommendedName>
        <fullName evidence="4">Tetratricopeptide repeat-containing protein</fullName>
    </recommendedName>
</protein>
<organism evidence="2 3">
    <name type="scientific">Tangfeifania diversioriginum</name>
    <dbReference type="NCBI Taxonomy" id="1168035"/>
    <lineage>
        <taxon>Bacteria</taxon>
        <taxon>Pseudomonadati</taxon>
        <taxon>Bacteroidota</taxon>
        <taxon>Bacteroidia</taxon>
        <taxon>Marinilabiliales</taxon>
        <taxon>Prolixibacteraceae</taxon>
        <taxon>Tangfeifania</taxon>
    </lineage>
</organism>
<dbReference type="Pfam" id="PF19867">
    <property type="entry name" value="DUF6340"/>
    <property type="match status" value="1"/>
</dbReference>
<feature type="signal peptide" evidence="1">
    <location>
        <begin position="1"/>
        <end position="24"/>
    </location>
</feature>
<keyword evidence="3" id="KW-1185">Reference proteome</keyword>
<evidence type="ECO:0000313" key="2">
    <source>
        <dbReference type="EMBL" id="SHI82220.1"/>
    </source>
</evidence>
<accession>A0A1M6EA41</accession>
<feature type="chain" id="PRO_5012274326" description="Tetratricopeptide repeat-containing protein" evidence="1">
    <location>
        <begin position="25"/>
        <end position="390"/>
    </location>
</feature>
<evidence type="ECO:0000313" key="3">
    <source>
        <dbReference type="Proteomes" id="UP000184050"/>
    </source>
</evidence>
<dbReference type="PROSITE" id="PS51257">
    <property type="entry name" value="PROKAR_LIPOPROTEIN"/>
    <property type="match status" value="1"/>
</dbReference>
<dbReference type="AlphaFoldDB" id="A0A1M6EA41"/>
<dbReference type="Proteomes" id="UP000184050">
    <property type="component" value="Unassembled WGS sequence"/>
</dbReference>
<evidence type="ECO:0008006" key="4">
    <source>
        <dbReference type="Google" id="ProtNLM"/>
    </source>
</evidence>
<keyword evidence="1" id="KW-0732">Signal</keyword>
<evidence type="ECO:0000256" key="1">
    <source>
        <dbReference type="SAM" id="SignalP"/>
    </source>
</evidence>
<name>A0A1M6EA41_9BACT</name>